<dbReference type="InterPro" id="IPR050090">
    <property type="entry name" value="Tyrosine_recombinase_XerCD"/>
</dbReference>
<dbReference type="InterPro" id="IPR013762">
    <property type="entry name" value="Integrase-like_cat_sf"/>
</dbReference>
<dbReference type="InterPro" id="IPR010998">
    <property type="entry name" value="Integrase_recombinase_N"/>
</dbReference>
<name>A0A0H4KED8_9BACI</name>
<dbReference type="PANTHER" id="PTHR30349">
    <property type="entry name" value="PHAGE INTEGRASE-RELATED"/>
    <property type="match status" value="1"/>
</dbReference>
<organism evidence="8 9">
    <name type="scientific">Priestia filamentosa</name>
    <dbReference type="NCBI Taxonomy" id="1402861"/>
    <lineage>
        <taxon>Bacteria</taxon>
        <taxon>Bacillati</taxon>
        <taxon>Bacillota</taxon>
        <taxon>Bacilli</taxon>
        <taxon>Bacillales</taxon>
        <taxon>Bacillaceae</taxon>
        <taxon>Priestia</taxon>
    </lineage>
</organism>
<dbReference type="InterPro" id="IPR002104">
    <property type="entry name" value="Integrase_catalytic"/>
</dbReference>
<dbReference type="InterPro" id="IPR011010">
    <property type="entry name" value="DNA_brk_join_enz"/>
</dbReference>
<evidence type="ECO:0000256" key="5">
    <source>
        <dbReference type="PROSITE-ProRule" id="PRU01248"/>
    </source>
</evidence>
<dbReference type="InterPro" id="IPR044068">
    <property type="entry name" value="CB"/>
</dbReference>
<dbReference type="OrthoDB" id="2399485at2"/>
<feature type="domain" description="Tyr recombinase" evidence="6">
    <location>
        <begin position="131"/>
        <end position="308"/>
    </location>
</feature>
<dbReference type="PATRIC" id="fig|135735.6.peg.1562"/>
<reference evidence="9" key="2">
    <citation type="submission" date="2015-06" db="EMBL/GenBank/DDBJ databases">
        <title>Genome Sequence of Bacillus endophyticus and Analysis of its Companion Mechanism in the Ketogulonigenium vulgare-Bacillus strain Consortium.</title>
        <authorList>
            <person name="Jia N."/>
            <person name="Du J."/>
            <person name="Ding M.-Z."/>
            <person name="Gao F."/>
            <person name="Yuan Y.-J."/>
        </authorList>
    </citation>
    <scope>NUCLEOTIDE SEQUENCE [LARGE SCALE GENOMIC DNA]</scope>
    <source>
        <strain evidence="9">Hbe603</strain>
    </source>
</reference>
<evidence type="ECO:0000313" key="8">
    <source>
        <dbReference type="EMBL" id="AKO91985.1"/>
    </source>
</evidence>
<sequence length="349" mass="40833">MEAKVLAFDNGKSDNYKVYEIIEKFLDFYKYNDFGKANNTARNYKSHINHFFDYLKKDIRFLTVEDIQITVDDVERYMKYMKNSKDNTASTIKTKVGTINKLYEEFYKKDLVKDLKAFDTKLFKKLNTTSQEIDAFTANEIEAMVKVAGEDREKPLEKQCLLKLAATIGFRIGDLLNLTWSDFAVYDEYVLVKARQPKRGNAYANKISHELYEEILEIKSENASKDNKVFNFVSKTVERMMTRYTEKIGIQDERSLSFHSIRKFAITNFYSITKDFYATQLFANHKEPSTTKKYIKYVDDYGVIGLFNSNKEDTNELNDISEAELRAVIKSLTESQKLDLLRKHKELFG</sequence>
<dbReference type="PANTHER" id="PTHR30349:SF64">
    <property type="entry name" value="PROPHAGE INTEGRASE INTD-RELATED"/>
    <property type="match status" value="1"/>
</dbReference>
<protein>
    <submittedName>
        <fullName evidence="8">Uncharacterized protein</fullName>
    </submittedName>
</protein>
<dbReference type="Pfam" id="PF00589">
    <property type="entry name" value="Phage_integrase"/>
    <property type="match status" value="1"/>
</dbReference>
<evidence type="ECO:0000256" key="2">
    <source>
        <dbReference type="ARBA" id="ARBA00022908"/>
    </source>
</evidence>
<evidence type="ECO:0000256" key="1">
    <source>
        <dbReference type="ARBA" id="ARBA00008857"/>
    </source>
</evidence>
<keyword evidence="2" id="KW-0229">DNA integration</keyword>
<dbReference type="PROSITE" id="PS51898">
    <property type="entry name" value="TYR_RECOMBINASE"/>
    <property type="match status" value="1"/>
</dbReference>
<dbReference type="Proteomes" id="UP000036202">
    <property type="component" value="Chromosome"/>
</dbReference>
<dbReference type="PROSITE" id="PS51900">
    <property type="entry name" value="CB"/>
    <property type="match status" value="1"/>
</dbReference>
<gene>
    <name evidence="8" type="ORF">BEH_07655</name>
</gene>
<evidence type="ECO:0000259" key="6">
    <source>
        <dbReference type="PROSITE" id="PS51898"/>
    </source>
</evidence>
<dbReference type="GO" id="GO:0003677">
    <property type="term" value="F:DNA binding"/>
    <property type="evidence" value="ECO:0007669"/>
    <property type="project" value="UniProtKB-UniRule"/>
</dbReference>
<keyword evidence="4" id="KW-0233">DNA recombination</keyword>
<dbReference type="RefSeq" id="WP_046216946.1">
    <property type="nucleotide sequence ID" value="NZ_CP011974.1"/>
</dbReference>
<evidence type="ECO:0000256" key="3">
    <source>
        <dbReference type="ARBA" id="ARBA00023125"/>
    </source>
</evidence>
<evidence type="ECO:0000256" key="4">
    <source>
        <dbReference type="ARBA" id="ARBA00023172"/>
    </source>
</evidence>
<evidence type="ECO:0000259" key="7">
    <source>
        <dbReference type="PROSITE" id="PS51900"/>
    </source>
</evidence>
<accession>A0A0H4KED8</accession>
<dbReference type="GO" id="GO:0006310">
    <property type="term" value="P:DNA recombination"/>
    <property type="evidence" value="ECO:0007669"/>
    <property type="project" value="UniProtKB-KW"/>
</dbReference>
<dbReference type="EMBL" id="CP011974">
    <property type="protein sequence ID" value="AKO91985.1"/>
    <property type="molecule type" value="Genomic_DNA"/>
</dbReference>
<reference evidence="8 9" key="1">
    <citation type="journal article" date="2015" name="PLoS ONE">
        <title>Genome Sequence of Bacillus endophyticus and Analysis of Its Companion Mechanism in the Ketogulonigenium vulgare-Bacillus Strain Consortium.</title>
        <authorList>
            <person name="Jia N."/>
            <person name="Du J."/>
            <person name="Ding M.Z."/>
            <person name="Gao F."/>
            <person name="Yuan Y.J."/>
        </authorList>
    </citation>
    <scope>NUCLEOTIDE SEQUENCE [LARGE SCALE GENOMIC DNA]</scope>
    <source>
        <strain evidence="8 9">Hbe603</strain>
    </source>
</reference>
<dbReference type="Pfam" id="PF13495">
    <property type="entry name" value="Phage_int_SAM_4"/>
    <property type="match status" value="1"/>
</dbReference>
<dbReference type="Gene3D" id="1.10.150.130">
    <property type="match status" value="1"/>
</dbReference>
<dbReference type="SUPFAM" id="SSF56349">
    <property type="entry name" value="DNA breaking-rejoining enzymes"/>
    <property type="match status" value="1"/>
</dbReference>
<keyword evidence="3 5" id="KW-0238">DNA-binding</keyword>
<dbReference type="KEGG" id="beo:BEH_07655"/>
<keyword evidence="9" id="KW-1185">Reference proteome</keyword>
<evidence type="ECO:0000313" key="9">
    <source>
        <dbReference type="Proteomes" id="UP000036202"/>
    </source>
</evidence>
<comment type="similarity">
    <text evidence="1">Belongs to the 'phage' integrase family.</text>
</comment>
<dbReference type="AlphaFoldDB" id="A0A0H4KED8"/>
<dbReference type="Gene3D" id="1.10.443.10">
    <property type="entry name" value="Intergrase catalytic core"/>
    <property type="match status" value="1"/>
</dbReference>
<dbReference type="InterPro" id="IPR004107">
    <property type="entry name" value="Integrase_SAM-like_N"/>
</dbReference>
<proteinExistence type="inferred from homology"/>
<dbReference type="GO" id="GO:0015074">
    <property type="term" value="P:DNA integration"/>
    <property type="evidence" value="ECO:0007669"/>
    <property type="project" value="UniProtKB-KW"/>
</dbReference>
<feature type="domain" description="Core-binding (CB)" evidence="7">
    <location>
        <begin position="16"/>
        <end position="107"/>
    </location>
</feature>
<dbReference type="CDD" id="cd00397">
    <property type="entry name" value="DNA_BRE_C"/>
    <property type="match status" value="1"/>
</dbReference>